<keyword evidence="3" id="KW-0731">Sigma factor</keyword>
<dbReference type="GO" id="GO:0003677">
    <property type="term" value="F:DNA binding"/>
    <property type="evidence" value="ECO:0007669"/>
    <property type="project" value="InterPro"/>
</dbReference>
<evidence type="ECO:0000256" key="1">
    <source>
        <dbReference type="ARBA" id="ARBA00010641"/>
    </source>
</evidence>
<comment type="similarity">
    <text evidence="1">Belongs to the sigma-70 factor family. ECF subfamily.</text>
</comment>
<evidence type="ECO:0000256" key="2">
    <source>
        <dbReference type="ARBA" id="ARBA00023015"/>
    </source>
</evidence>
<name>A0A4R0NC07_9SPHI</name>
<dbReference type="Pfam" id="PF04542">
    <property type="entry name" value="Sigma70_r2"/>
    <property type="match status" value="1"/>
</dbReference>
<evidence type="ECO:0000256" key="3">
    <source>
        <dbReference type="ARBA" id="ARBA00023082"/>
    </source>
</evidence>
<feature type="domain" description="RNA polymerase sigma-70 region 2" evidence="5">
    <location>
        <begin position="27"/>
        <end position="92"/>
    </location>
</feature>
<dbReference type="InterPro" id="IPR013249">
    <property type="entry name" value="RNA_pol_sigma70_r4_t2"/>
</dbReference>
<dbReference type="InterPro" id="IPR039425">
    <property type="entry name" value="RNA_pol_sigma-70-like"/>
</dbReference>
<comment type="caution">
    <text evidence="7">The sequence shown here is derived from an EMBL/GenBank/DDBJ whole genome shotgun (WGS) entry which is preliminary data.</text>
</comment>
<keyword evidence="2" id="KW-0805">Transcription regulation</keyword>
<dbReference type="PANTHER" id="PTHR43133">
    <property type="entry name" value="RNA POLYMERASE ECF-TYPE SIGMA FACTO"/>
    <property type="match status" value="1"/>
</dbReference>
<reference evidence="7 8" key="1">
    <citation type="submission" date="2019-02" db="EMBL/GenBank/DDBJ databases">
        <title>Pedobacter sp. RP-3-8 sp. nov., isolated from Arctic soil.</title>
        <authorList>
            <person name="Dahal R.H."/>
        </authorList>
    </citation>
    <scope>NUCLEOTIDE SEQUENCE [LARGE SCALE GENOMIC DNA]</scope>
    <source>
        <strain evidence="7 8">RP-3-8</strain>
    </source>
</reference>
<evidence type="ECO:0000256" key="4">
    <source>
        <dbReference type="ARBA" id="ARBA00023163"/>
    </source>
</evidence>
<dbReference type="SUPFAM" id="SSF88659">
    <property type="entry name" value="Sigma3 and sigma4 domains of RNA polymerase sigma factors"/>
    <property type="match status" value="1"/>
</dbReference>
<keyword evidence="8" id="KW-1185">Reference proteome</keyword>
<evidence type="ECO:0000259" key="6">
    <source>
        <dbReference type="Pfam" id="PF08281"/>
    </source>
</evidence>
<evidence type="ECO:0000259" key="5">
    <source>
        <dbReference type="Pfam" id="PF04542"/>
    </source>
</evidence>
<sequence>MNSYKIFSDTELCSLLKEGNEGAYTEIYNRYWQTVYFIAYNRLRNLETAQDLVHDTFASLWVNREKVVVENLKSYLAVSIKYRIIELIRREKLASTFELLAPASYLGNFNDASDALHFKNILKLMEEEIENLPDRCKLIFKYSRNENKSAKEIAAELSISQSTVENQLNKALTRLRLVLKNLNSFLF</sequence>
<dbReference type="AlphaFoldDB" id="A0A4R0NC07"/>
<accession>A0A4R0NC07</accession>
<dbReference type="EMBL" id="SJSM01000004">
    <property type="protein sequence ID" value="TCC97167.1"/>
    <property type="molecule type" value="Genomic_DNA"/>
</dbReference>
<dbReference type="InterPro" id="IPR013325">
    <property type="entry name" value="RNA_pol_sigma_r2"/>
</dbReference>
<organism evidence="7 8">
    <name type="scientific">Pedobacter hiemivivus</name>
    <dbReference type="NCBI Taxonomy" id="2530454"/>
    <lineage>
        <taxon>Bacteria</taxon>
        <taxon>Pseudomonadati</taxon>
        <taxon>Bacteroidota</taxon>
        <taxon>Sphingobacteriia</taxon>
        <taxon>Sphingobacteriales</taxon>
        <taxon>Sphingobacteriaceae</taxon>
        <taxon>Pedobacter</taxon>
    </lineage>
</organism>
<evidence type="ECO:0000313" key="8">
    <source>
        <dbReference type="Proteomes" id="UP000291117"/>
    </source>
</evidence>
<dbReference type="Gene3D" id="1.10.1740.10">
    <property type="match status" value="1"/>
</dbReference>
<dbReference type="InterPro" id="IPR007627">
    <property type="entry name" value="RNA_pol_sigma70_r2"/>
</dbReference>
<feature type="domain" description="RNA polymerase sigma factor 70 region 4 type 2" evidence="6">
    <location>
        <begin position="125"/>
        <end position="175"/>
    </location>
</feature>
<dbReference type="GO" id="GO:0006352">
    <property type="term" value="P:DNA-templated transcription initiation"/>
    <property type="evidence" value="ECO:0007669"/>
    <property type="project" value="InterPro"/>
</dbReference>
<dbReference type="InterPro" id="IPR036388">
    <property type="entry name" value="WH-like_DNA-bd_sf"/>
</dbReference>
<dbReference type="RefSeq" id="WP_131608580.1">
    <property type="nucleotide sequence ID" value="NZ_SJSM01000004.1"/>
</dbReference>
<dbReference type="InterPro" id="IPR014284">
    <property type="entry name" value="RNA_pol_sigma-70_dom"/>
</dbReference>
<protein>
    <submittedName>
        <fullName evidence="7">Sigma-70 family RNA polymerase sigma factor</fullName>
    </submittedName>
</protein>
<evidence type="ECO:0000313" key="7">
    <source>
        <dbReference type="EMBL" id="TCC97167.1"/>
    </source>
</evidence>
<dbReference type="PANTHER" id="PTHR43133:SF46">
    <property type="entry name" value="RNA POLYMERASE SIGMA-70 FACTOR ECF SUBFAMILY"/>
    <property type="match status" value="1"/>
</dbReference>
<dbReference type="Pfam" id="PF08281">
    <property type="entry name" value="Sigma70_r4_2"/>
    <property type="match status" value="1"/>
</dbReference>
<dbReference type="GO" id="GO:0016987">
    <property type="term" value="F:sigma factor activity"/>
    <property type="evidence" value="ECO:0007669"/>
    <property type="project" value="UniProtKB-KW"/>
</dbReference>
<dbReference type="NCBIfam" id="TIGR02937">
    <property type="entry name" value="sigma70-ECF"/>
    <property type="match status" value="1"/>
</dbReference>
<keyword evidence="4" id="KW-0804">Transcription</keyword>
<dbReference type="OrthoDB" id="1097528at2"/>
<dbReference type="Proteomes" id="UP000291117">
    <property type="component" value="Unassembled WGS sequence"/>
</dbReference>
<dbReference type="SUPFAM" id="SSF88946">
    <property type="entry name" value="Sigma2 domain of RNA polymerase sigma factors"/>
    <property type="match status" value="1"/>
</dbReference>
<dbReference type="Gene3D" id="1.10.10.10">
    <property type="entry name" value="Winged helix-like DNA-binding domain superfamily/Winged helix DNA-binding domain"/>
    <property type="match status" value="1"/>
</dbReference>
<gene>
    <name evidence="7" type="ORF">EZ444_09975</name>
</gene>
<proteinExistence type="inferred from homology"/>
<dbReference type="InterPro" id="IPR013324">
    <property type="entry name" value="RNA_pol_sigma_r3/r4-like"/>
</dbReference>
<dbReference type="CDD" id="cd06171">
    <property type="entry name" value="Sigma70_r4"/>
    <property type="match status" value="1"/>
</dbReference>